<keyword evidence="6 12" id="KW-0285">Flavoprotein</keyword>
<comment type="cofactor">
    <cofactor evidence="1 12">
        <name>FAD</name>
        <dbReference type="ChEBI" id="CHEBI:57692"/>
    </cofactor>
</comment>
<dbReference type="PANTHER" id="PTHR42716:SF2">
    <property type="entry name" value="L-ASPARTATE OXIDASE, CHLOROPLASTIC"/>
    <property type="match status" value="1"/>
</dbReference>
<dbReference type="PANTHER" id="PTHR42716">
    <property type="entry name" value="L-ASPARTATE OXIDASE"/>
    <property type="match status" value="1"/>
</dbReference>
<dbReference type="InterPro" id="IPR037099">
    <property type="entry name" value="Fum_R/Succ_DH_flav-like_C_sf"/>
</dbReference>
<keyword evidence="7 12" id="KW-0662">Pyridine nucleotide biosynthesis</keyword>
<protein>
    <recommendedName>
        <fullName evidence="5 11">L-aspartate oxidase</fullName>
        <ecNumber evidence="4 11">1.4.3.16</ecNumber>
    </recommendedName>
</protein>
<evidence type="ECO:0000256" key="12">
    <source>
        <dbReference type="RuleBase" id="RU362049"/>
    </source>
</evidence>
<dbReference type="RefSeq" id="WP_305022768.1">
    <property type="nucleotide sequence ID" value="NZ_JAUQTB010000002.1"/>
</dbReference>
<evidence type="ECO:0000256" key="11">
    <source>
        <dbReference type="NCBIfam" id="TIGR00551"/>
    </source>
</evidence>
<evidence type="ECO:0000256" key="7">
    <source>
        <dbReference type="ARBA" id="ARBA00022642"/>
    </source>
</evidence>
<evidence type="ECO:0000256" key="9">
    <source>
        <dbReference type="ARBA" id="ARBA00023002"/>
    </source>
</evidence>
<dbReference type="InterPro" id="IPR027477">
    <property type="entry name" value="Succ_DH/fumarate_Rdtase_cat_sf"/>
</dbReference>
<comment type="subcellular location">
    <subcellularLocation>
        <location evidence="12">Cytoplasm</location>
    </subcellularLocation>
</comment>
<dbReference type="SUPFAM" id="SSF51905">
    <property type="entry name" value="FAD/NAD(P)-binding domain"/>
    <property type="match status" value="1"/>
</dbReference>
<comment type="similarity">
    <text evidence="3 12">Belongs to the FAD-dependent oxidoreductase 2 family. NadB subfamily.</text>
</comment>
<gene>
    <name evidence="15" type="primary">nadB</name>
    <name evidence="15" type="ORF">Q5741_03950</name>
</gene>
<evidence type="ECO:0000256" key="1">
    <source>
        <dbReference type="ARBA" id="ARBA00001974"/>
    </source>
</evidence>
<dbReference type="Gene3D" id="3.90.700.10">
    <property type="entry name" value="Succinate dehydrogenase/fumarate reductase flavoprotein, catalytic domain"/>
    <property type="match status" value="1"/>
</dbReference>
<reference evidence="15 16" key="1">
    <citation type="submission" date="2023-07" db="EMBL/GenBank/DDBJ databases">
        <title>Paenibacillus sp. JX-17 nov. isolated from soil.</title>
        <authorList>
            <person name="Wan Y."/>
            <person name="Liu B."/>
        </authorList>
    </citation>
    <scope>NUCLEOTIDE SEQUENCE [LARGE SCALE GENOMIC DNA]</scope>
    <source>
        <strain evidence="15 16">JX-17</strain>
    </source>
</reference>
<dbReference type="NCBIfam" id="NF005978">
    <property type="entry name" value="PRK08071.1"/>
    <property type="match status" value="1"/>
</dbReference>
<evidence type="ECO:0000256" key="8">
    <source>
        <dbReference type="ARBA" id="ARBA00022827"/>
    </source>
</evidence>
<dbReference type="Gene3D" id="3.50.50.60">
    <property type="entry name" value="FAD/NAD(P)-binding domain"/>
    <property type="match status" value="1"/>
</dbReference>
<accession>A0ABT9CC60</accession>
<comment type="pathway">
    <text evidence="2 12">Cofactor biosynthesis; NAD(+) biosynthesis; iminoaspartate from L-aspartate (oxidase route): step 1/1.</text>
</comment>
<evidence type="ECO:0000256" key="6">
    <source>
        <dbReference type="ARBA" id="ARBA00022630"/>
    </source>
</evidence>
<evidence type="ECO:0000256" key="4">
    <source>
        <dbReference type="ARBA" id="ARBA00012173"/>
    </source>
</evidence>
<dbReference type="NCBIfam" id="TIGR00551">
    <property type="entry name" value="nadB"/>
    <property type="match status" value="1"/>
</dbReference>
<evidence type="ECO:0000256" key="2">
    <source>
        <dbReference type="ARBA" id="ARBA00004950"/>
    </source>
</evidence>
<dbReference type="Gene3D" id="1.20.58.100">
    <property type="entry name" value="Fumarate reductase/succinate dehydrogenase flavoprotein-like, C-terminal domain"/>
    <property type="match status" value="1"/>
</dbReference>
<dbReference type="GO" id="GO:0008734">
    <property type="term" value="F:L-aspartate oxidase activity"/>
    <property type="evidence" value="ECO:0007669"/>
    <property type="project" value="UniProtKB-EC"/>
</dbReference>
<evidence type="ECO:0000313" key="16">
    <source>
        <dbReference type="Proteomes" id="UP001240171"/>
    </source>
</evidence>
<dbReference type="SUPFAM" id="SSF46977">
    <property type="entry name" value="Succinate dehydrogenase/fumarate reductase flavoprotein C-terminal domain"/>
    <property type="match status" value="1"/>
</dbReference>
<keyword evidence="8 12" id="KW-0274">FAD</keyword>
<dbReference type="InterPro" id="IPR003953">
    <property type="entry name" value="FAD-dep_OxRdtase_2_FAD-bd"/>
</dbReference>
<dbReference type="EC" id="1.4.3.16" evidence="4 11"/>
<dbReference type="InterPro" id="IPR015939">
    <property type="entry name" value="Fum_Rdtase/Succ_DH_flav-like_C"/>
</dbReference>
<keyword evidence="9 12" id="KW-0560">Oxidoreductase</keyword>
<name>A0ABT9CC60_9BACL</name>
<dbReference type="InterPro" id="IPR036188">
    <property type="entry name" value="FAD/NAD-bd_sf"/>
</dbReference>
<organism evidence="15 16">
    <name type="scientific">Paenibacillus lacisoli</name>
    <dbReference type="NCBI Taxonomy" id="3064525"/>
    <lineage>
        <taxon>Bacteria</taxon>
        <taxon>Bacillati</taxon>
        <taxon>Bacillota</taxon>
        <taxon>Bacilli</taxon>
        <taxon>Bacillales</taxon>
        <taxon>Paenibacillaceae</taxon>
        <taxon>Paenibacillus</taxon>
    </lineage>
</organism>
<sequence length="524" mass="57774">MSDPTVVIVGSGAAALSLASSLPADRRVILLTKETMSDSNSAMAQGGIATSYLPEDSEASHIEDTLLAGAGHNDFDIVQMVIHEGKQMMQELIDARFPFDRSPEGTLLLGREGAHSLNRIFHAGGDASGWKLIEHLQQRIPGHIEVREYVRVVDLLVMDNHCCGVKLLDREGRIEYIHADQVVLATGGCGSLYSHHSNHLTVTGDGLMLAYRAGAALTDMEFMQFHPTLLVKNGRSYGLVSEAVRGEGGVLVDETGRRIMKGRHEYEDLAPRDIVARVMHEEMQQGRTIYINIEACSNFSSRFPSITRLCEQAGVDLRDQRIPVAPGMHFLMGGIQVNTWGESTVRGLFAIGEAACTGLHGANRLASNSLLEALVTGRRTAQRIAAMNDSMTEWKTGLSVSPVLIQVPQTTLAELQRRMTAAVSIERTGEQLRGMKEWLEGLPSQVFNVQKITRVQMELSNLWQLAVLVTSAALLREESRGAHYRSDFPERDDSVWGGRQIILSRQGSRIIHNERIRSSWSVFS</sequence>
<dbReference type="EMBL" id="JAUQTB010000002">
    <property type="protein sequence ID" value="MDO7905562.1"/>
    <property type="molecule type" value="Genomic_DNA"/>
</dbReference>
<proteinExistence type="inferred from homology"/>
<evidence type="ECO:0000259" key="14">
    <source>
        <dbReference type="Pfam" id="PF02910"/>
    </source>
</evidence>
<comment type="function">
    <text evidence="12">Catalyzes the oxidation of L-aspartate to iminoaspartate.</text>
</comment>
<comment type="caution">
    <text evidence="15">The sequence shown here is derived from an EMBL/GenBank/DDBJ whole genome shotgun (WGS) entry which is preliminary data.</text>
</comment>
<keyword evidence="16" id="KW-1185">Reference proteome</keyword>
<dbReference type="Pfam" id="PF00890">
    <property type="entry name" value="FAD_binding_2"/>
    <property type="match status" value="1"/>
</dbReference>
<dbReference type="InterPro" id="IPR005288">
    <property type="entry name" value="NadB"/>
</dbReference>
<feature type="domain" description="Fumarate reductase/succinate dehydrogenase flavoprotein-like C-terminal" evidence="14">
    <location>
        <begin position="414"/>
        <end position="503"/>
    </location>
</feature>
<dbReference type="Pfam" id="PF02910">
    <property type="entry name" value="Succ_DH_flav_C"/>
    <property type="match status" value="1"/>
</dbReference>
<evidence type="ECO:0000256" key="10">
    <source>
        <dbReference type="ARBA" id="ARBA00048305"/>
    </source>
</evidence>
<dbReference type="Proteomes" id="UP001240171">
    <property type="component" value="Unassembled WGS sequence"/>
</dbReference>
<evidence type="ECO:0000313" key="15">
    <source>
        <dbReference type="EMBL" id="MDO7905562.1"/>
    </source>
</evidence>
<dbReference type="SUPFAM" id="SSF56425">
    <property type="entry name" value="Succinate dehydrogenase/fumarate reductase flavoprotein, catalytic domain"/>
    <property type="match status" value="1"/>
</dbReference>
<comment type="catalytic activity">
    <reaction evidence="10">
        <text>L-aspartate + O2 = iminosuccinate + H2O2</text>
        <dbReference type="Rhea" id="RHEA:25876"/>
        <dbReference type="ChEBI" id="CHEBI:15379"/>
        <dbReference type="ChEBI" id="CHEBI:16240"/>
        <dbReference type="ChEBI" id="CHEBI:29991"/>
        <dbReference type="ChEBI" id="CHEBI:77875"/>
        <dbReference type="EC" id="1.4.3.16"/>
    </reaction>
    <physiologicalReaction direction="left-to-right" evidence="10">
        <dbReference type="Rhea" id="RHEA:25877"/>
    </physiologicalReaction>
</comment>
<evidence type="ECO:0000256" key="5">
    <source>
        <dbReference type="ARBA" id="ARBA00021901"/>
    </source>
</evidence>
<evidence type="ECO:0000259" key="13">
    <source>
        <dbReference type="Pfam" id="PF00890"/>
    </source>
</evidence>
<feature type="domain" description="FAD-dependent oxidoreductase 2 FAD-binding" evidence="13">
    <location>
        <begin position="6"/>
        <end position="370"/>
    </location>
</feature>
<evidence type="ECO:0000256" key="3">
    <source>
        <dbReference type="ARBA" id="ARBA00008562"/>
    </source>
</evidence>